<dbReference type="HOGENOM" id="CLU_019899_1_0_1"/>
<keyword evidence="4" id="KW-1185">Reference proteome</keyword>
<dbReference type="InterPro" id="IPR021139">
    <property type="entry name" value="NYN"/>
</dbReference>
<protein>
    <recommendedName>
        <fullName evidence="2">NYN domain-containing protein</fullName>
    </recommendedName>
</protein>
<dbReference type="EMBL" id="KN823049">
    <property type="protein sequence ID" value="KIO25066.1"/>
    <property type="molecule type" value="Genomic_DNA"/>
</dbReference>
<dbReference type="GO" id="GO:0005777">
    <property type="term" value="C:peroxisome"/>
    <property type="evidence" value="ECO:0007669"/>
    <property type="project" value="InterPro"/>
</dbReference>
<dbReference type="CDD" id="cd10910">
    <property type="entry name" value="PIN_limkain_b1_N_like"/>
    <property type="match status" value="1"/>
</dbReference>
<feature type="compositionally biased region" description="Pro residues" evidence="1">
    <location>
        <begin position="341"/>
        <end position="358"/>
    </location>
</feature>
<dbReference type="Proteomes" id="UP000054248">
    <property type="component" value="Unassembled WGS sequence"/>
</dbReference>
<dbReference type="GO" id="GO:0004540">
    <property type="term" value="F:RNA nuclease activity"/>
    <property type="evidence" value="ECO:0007669"/>
    <property type="project" value="InterPro"/>
</dbReference>
<feature type="region of interest" description="Disordered" evidence="1">
    <location>
        <begin position="329"/>
        <end position="374"/>
    </location>
</feature>
<feature type="domain" description="NYN" evidence="2">
    <location>
        <begin position="26"/>
        <end position="163"/>
    </location>
</feature>
<evidence type="ECO:0000259" key="2">
    <source>
        <dbReference type="Pfam" id="PF01936"/>
    </source>
</evidence>
<dbReference type="GO" id="GO:1905762">
    <property type="term" value="F:CCR4-NOT complex binding"/>
    <property type="evidence" value="ECO:0007669"/>
    <property type="project" value="TreeGrafter"/>
</dbReference>
<feature type="compositionally biased region" description="Acidic residues" evidence="1">
    <location>
        <begin position="190"/>
        <end position="221"/>
    </location>
</feature>
<name>A0A0C3QFU7_9AGAM</name>
<dbReference type="Pfam" id="PF01936">
    <property type="entry name" value="NYN"/>
    <property type="match status" value="1"/>
</dbReference>
<feature type="region of interest" description="Disordered" evidence="1">
    <location>
        <begin position="187"/>
        <end position="231"/>
    </location>
</feature>
<reference evidence="3 4" key="1">
    <citation type="submission" date="2014-04" db="EMBL/GenBank/DDBJ databases">
        <authorList>
            <consortium name="DOE Joint Genome Institute"/>
            <person name="Kuo A."/>
            <person name="Girlanda M."/>
            <person name="Perotto S."/>
            <person name="Kohler A."/>
            <person name="Nagy L.G."/>
            <person name="Floudas D."/>
            <person name="Copeland A."/>
            <person name="Barry K.W."/>
            <person name="Cichocki N."/>
            <person name="Veneault-Fourrey C."/>
            <person name="LaButti K."/>
            <person name="Lindquist E.A."/>
            <person name="Lipzen A."/>
            <person name="Lundell T."/>
            <person name="Morin E."/>
            <person name="Murat C."/>
            <person name="Sun H."/>
            <person name="Tunlid A."/>
            <person name="Henrissat B."/>
            <person name="Grigoriev I.V."/>
            <person name="Hibbett D.S."/>
            <person name="Martin F."/>
            <person name="Nordberg H.P."/>
            <person name="Cantor M.N."/>
            <person name="Hua S.X."/>
        </authorList>
    </citation>
    <scope>NUCLEOTIDE SEQUENCE [LARGE SCALE GENOMIC DNA]</scope>
    <source>
        <strain evidence="3 4">MUT 4182</strain>
    </source>
</reference>
<dbReference type="OrthoDB" id="549353at2759"/>
<organism evidence="3 4">
    <name type="scientific">Tulasnella calospora MUT 4182</name>
    <dbReference type="NCBI Taxonomy" id="1051891"/>
    <lineage>
        <taxon>Eukaryota</taxon>
        <taxon>Fungi</taxon>
        <taxon>Dikarya</taxon>
        <taxon>Basidiomycota</taxon>
        <taxon>Agaricomycotina</taxon>
        <taxon>Agaricomycetes</taxon>
        <taxon>Cantharellales</taxon>
        <taxon>Tulasnellaceae</taxon>
        <taxon>Tulasnella</taxon>
    </lineage>
</organism>
<sequence>MSLSAQNVLESDPFGFGRFVNTPERKVVILWDYENCPVPNGVSGLSVVRNIREAALKFGSIDQFEAYCYWSNNPSAAIKNDLSLSGVKLRDCPHTGKKAAVNKTMVIDMMVYALERPRTTTVVLISGDRDYAYAVSTLRNRGYPVKLLAPPGHPQSGLQAFADVLDWHSIFQPDLPPSELIDFSALAAAEESEEESEEEEDEEEEETEEEEEEEEEEEVEEQGTQGQHEAKVEVEVIKEAEPVKEVEVEVVKKAEPEKETELLFEVAKEKEKQEAVEVKPGPFEFISSPPPSPTWSDPAPLPAPSVIPPMWASAQRAQPLVVAPLKPLSAPAPQKPATTSLPPPFISPPPSTQPPTAPPSYGGGISPPGSGEHLLEQPARYVPAKFLVLVQELEALKAKGNTAPEWSAICVAVKKRLPSVLEKAGVKKWKDYMLLAEKEGIVTNGMRGSKIEIATLKI</sequence>
<gene>
    <name evidence="3" type="ORF">M407DRAFT_211186</name>
</gene>
<dbReference type="STRING" id="1051891.A0A0C3QFU7"/>
<dbReference type="GO" id="GO:0010468">
    <property type="term" value="P:regulation of gene expression"/>
    <property type="evidence" value="ECO:0007669"/>
    <property type="project" value="InterPro"/>
</dbReference>
<dbReference type="Gene3D" id="3.40.50.1010">
    <property type="entry name" value="5'-nuclease"/>
    <property type="match status" value="1"/>
</dbReference>
<evidence type="ECO:0000256" key="1">
    <source>
        <dbReference type="SAM" id="MobiDB-lite"/>
    </source>
</evidence>
<dbReference type="InterPro" id="IPR024768">
    <property type="entry name" value="Marf1"/>
</dbReference>
<proteinExistence type="predicted"/>
<dbReference type="PANTHER" id="PTHR14379">
    <property type="entry name" value="LIMKAIN B LKAP"/>
    <property type="match status" value="1"/>
</dbReference>
<dbReference type="AlphaFoldDB" id="A0A0C3QFU7"/>
<evidence type="ECO:0000313" key="3">
    <source>
        <dbReference type="EMBL" id="KIO25066.1"/>
    </source>
</evidence>
<reference evidence="4" key="2">
    <citation type="submission" date="2015-01" db="EMBL/GenBank/DDBJ databases">
        <title>Evolutionary Origins and Diversification of the Mycorrhizal Mutualists.</title>
        <authorList>
            <consortium name="DOE Joint Genome Institute"/>
            <consortium name="Mycorrhizal Genomics Consortium"/>
            <person name="Kohler A."/>
            <person name="Kuo A."/>
            <person name="Nagy L.G."/>
            <person name="Floudas D."/>
            <person name="Copeland A."/>
            <person name="Barry K.W."/>
            <person name="Cichocki N."/>
            <person name="Veneault-Fourrey C."/>
            <person name="LaButti K."/>
            <person name="Lindquist E.A."/>
            <person name="Lipzen A."/>
            <person name="Lundell T."/>
            <person name="Morin E."/>
            <person name="Murat C."/>
            <person name="Riley R."/>
            <person name="Ohm R."/>
            <person name="Sun H."/>
            <person name="Tunlid A."/>
            <person name="Henrissat B."/>
            <person name="Grigoriev I.V."/>
            <person name="Hibbett D.S."/>
            <person name="Martin F."/>
        </authorList>
    </citation>
    <scope>NUCLEOTIDE SEQUENCE [LARGE SCALE GENOMIC DNA]</scope>
    <source>
        <strain evidence="4">MUT 4182</strain>
    </source>
</reference>
<evidence type="ECO:0000313" key="4">
    <source>
        <dbReference type="Proteomes" id="UP000054248"/>
    </source>
</evidence>
<dbReference type="PANTHER" id="PTHR14379:SF3">
    <property type="entry name" value="MEIOSIS REGULATOR AND MRNA STABILITY FACTOR 1"/>
    <property type="match status" value="1"/>
</dbReference>
<accession>A0A0C3QFU7</accession>